<feature type="region of interest" description="Disordered" evidence="1">
    <location>
        <begin position="1"/>
        <end position="20"/>
    </location>
</feature>
<reference evidence="3" key="1">
    <citation type="submission" date="2022-11" db="UniProtKB">
        <authorList>
            <consortium name="WormBaseParasite"/>
        </authorList>
    </citation>
    <scope>IDENTIFICATION</scope>
</reference>
<evidence type="ECO:0000256" key="1">
    <source>
        <dbReference type="SAM" id="MobiDB-lite"/>
    </source>
</evidence>
<name>A0A915EJQ8_9BILA</name>
<feature type="compositionally biased region" description="Acidic residues" evidence="1">
    <location>
        <begin position="10"/>
        <end position="20"/>
    </location>
</feature>
<dbReference type="Proteomes" id="UP000887574">
    <property type="component" value="Unplaced"/>
</dbReference>
<organism evidence="2 3">
    <name type="scientific">Ditylenchus dipsaci</name>
    <dbReference type="NCBI Taxonomy" id="166011"/>
    <lineage>
        <taxon>Eukaryota</taxon>
        <taxon>Metazoa</taxon>
        <taxon>Ecdysozoa</taxon>
        <taxon>Nematoda</taxon>
        <taxon>Chromadorea</taxon>
        <taxon>Rhabditida</taxon>
        <taxon>Tylenchina</taxon>
        <taxon>Tylenchomorpha</taxon>
        <taxon>Sphaerularioidea</taxon>
        <taxon>Anguinidae</taxon>
        <taxon>Anguininae</taxon>
        <taxon>Ditylenchus</taxon>
    </lineage>
</organism>
<evidence type="ECO:0000313" key="3">
    <source>
        <dbReference type="WBParaSite" id="jg7445"/>
    </source>
</evidence>
<dbReference type="WBParaSite" id="jg7445">
    <property type="protein sequence ID" value="jg7445"/>
    <property type="gene ID" value="jg7445"/>
</dbReference>
<sequence length="73" mass="8542">MVPEQHLDEEISDEERELQLSDDDCLQRYPAEEEFNIGGIAKFNVSLAKEYPFLKESKRETILLLRSLHSFLS</sequence>
<accession>A0A915EJQ8</accession>
<protein>
    <submittedName>
        <fullName evidence="3">Uncharacterized protein</fullName>
    </submittedName>
</protein>
<evidence type="ECO:0000313" key="2">
    <source>
        <dbReference type="Proteomes" id="UP000887574"/>
    </source>
</evidence>
<proteinExistence type="predicted"/>
<dbReference type="AlphaFoldDB" id="A0A915EJQ8"/>
<keyword evidence="2" id="KW-1185">Reference proteome</keyword>